<dbReference type="SUPFAM" id="SSF52540">
    <property type="entry name" value="P-loop containing nucleoside triphosphate hydrolases"/>
    <property type="match status" value="1"/>
</dbReference>
<dbReference type="Gene3D" id="3.40.50.300">
    <property type="entry name" value="P-loop containing nucleotide triphosphate hydrolases"/>
    <property type="match status" value="1"/>
</dbReference>
<keyword evidence="3" id="KW-0472">Membrane</keyword>
<feature type="transmembrane region" description="Helical" evidence="3">
    <location>
        <begin position="18"/>
        <end position="37"/>
    </location>
</feature>
<dbReference type="NCBIfam" id="TIGR00231">
    <property type="entry name" value="small_GTP"/>
    <property type="match status" value="1"/>
</dbReference>
<evidence type="ECO:0000256" key="3">
    <source>
        <dbReference type="SAM" id="Phobius"/>
    </source>
</evidence>
<dbReference type="InterPro" id="IPR005225">
    <property type="entry name" value="Small_GTP-bd"/>
</dbReference>
<keyword evidence="2" id="KW-0342">GTP-binding</keyword>
<dbReference type="InterPro" id="IPR001806">
    <property type="entry name" value="Small_GTPase"/>
</dbReference>
<keyword evidence="1" id="KW-0547">Nucleotide-binding</keyword>
<dbReference type="InterPro" id="IPR050227">
    <property type="entry name" value="Rab"/>
</dbReference>
<dbReference type="PROSITE" id="PS51421">
    <property type="entry name" value="RAS"/>
    <property type="match status" value="1"/>
</dbReference>
<dbReference type="EMBL" id="JAHUTI010078776">
    <property type="protein sequence ID" value="MED6256886.1"/>
    <property type="molecule type" value="Genomic_DNA"/>
</dbReference>
<evidence type="ECO:0000256" key="1">
    <source>
        <dbReference type="ARBA" id="ARBA00022741"/>
    </source>
</evidence>
<keyword evidence="3" id="KW-0812">Transmembrane</keyword>
<dbReference type="SMART" id="SM00175">
    <property type="entry name" value="RAB"/>
    <property type="match status" value="1"/>
</dbReference>
<sequence length="275" mass="31361">MSEASLLLMLTFSSLRKVILVCSAAVAKCFFSVHCLFKTRRKLLRHIYWLSYMNISQAAVKVIFVLFSLSSVFYSEGMMQHIQHQNHIVDLVVLLLRFTDDTFDPEQSATIGVDFKVKTLAIEGNNAKLAIWDTAGQERFRTLTPSYYRGAQGVILVYDVTRRDSFTKLENWLNELETYTTRNDIVKMLVGNKIDKDDREVDRNEGLKFARKHSMLFIEASAKTKDGVQCAFEELVEKILQTPGLWESDNQGQKVQLGHQEQGRGRACGGYCSIP</sequence>
<name>A0ABU7C2D1_9TELE</name>
<dbReference type="SMART" id="SM00176">
    <property type="entry name" value="RAN"/>
    <property type="match status" value="1"/>
</dbReference>
<evidence type="ECO:0000256" key="2">
    <source>
        <dbReference type="ARBA" id="ARBA00023134"/>
    </source>
</evidence>
<proteinExistence type="predicted"/>
<dbReference type="PRINTS" id="PR00449">
    <property type="entry name" value="RASTRNSFRMNG"/>
</dbReference>
<dbReference type="PANTHER" id="PTHR47977">
    <property type="entry name" value="RAS-RELATED PROTEIN RAB"/>
    <property type="match status" value="1"/>
</dbReference>
<evidence type="ECO:0000313" key="4">
    <source>
        <dbReference type="EMBL" id="MED6256886.1"/>
    </source>
</evidence>
<evidence type="ECO:0000313" key="5">
    <source>
        <dbReference type="Proteomes" id="UP001345963"/>
    </source>
</evidence>
<feature type="transmembrane region" description="Helical" evidence="3">
    <location>
        <begin position="58"/>
        <end position="75"/>
    </location>
</feature>
<protein>
    <submittedName>
        <fullName evidence="4">Ras- protein Rab-18-B</fullName>
    </submittedName>
</protein>
<comment type="caution">
    <text evidence="4">The sequence shown here is derived from an EMBL/GenBank/DDBJ whole genome shotgun (WGS) entry which is preliminary data.</text>
</comment>
<keyword evidence="3" id="KW-1133">Transmembrane helix</keyword>
<gene>
    <name evidence="4" type="primary">RAB18B</name>
    <name evidence="4" type="ORF">ATANTOWER_032855</name>
</gene>
<accession>A0ABU7C2D1</accession>
<keyword evidence="5" id="KW-1185">Reference proteome</keyword>
<dbReference type="SMART" id="SM00173">
    <property type="entry name" value="RAS"/>
    <property type="match status" value="1"/>
</dbReference>
<dbReference type="Proteomes" id="UP001345963">
    <property type="component" value="Unassembled WGS sequence"/>
</dbReference>
<dbReference type="CDD" id="cd01863">
    <property type="entry name" value="Rab18"/>
    <property type="match status" value="1"/>
</dbReference>
<organism evidence="4 5">
    <name type="scientific">Ataeniobius toweri</name>
    <dbReference type="NCBI Taxonomy" id="208326"/>
    <lineage>
        <taxon>Eukaryota</taxon>
        <taxon>Metazoa</taxon>
        <taxon>Chordata</taxon>
        <taxon>Craniata</taxon>
        <taxon>Vertebrata</taxon>
        <taxon>Euteleostomi</taxon>
        <taxon>Actinopterygii</taxon>
        <taxon>Neopterygii</taxon>
        <taxon>Teleostei</taxon>
        <taxon>Neoteleostei</taxon>
        <taxon>Acanthomorphata</taxon>
        <taxon>Ovalentaria</taxon>
        <taxon>Atherinomorphae</taxon>
        <taxon>Cyprinodontiformes</taxon>
        <taxon>Goodeidae</taxon>
        <taxon>Ataeniobius</taxon>
    </lineage>
</organism>
<reference evidence="4 5" key="1">
    <citation type="submission" date="2021-07" db="EMBL/GenBank/DDBJ databases">
        <authorList>
            <person name="Palmer J.M."/>
        </authorList>
    </citation>
    <scope>NUCLEOTIDE SEQUENCE [LARGE SCALE GENOMIC DNA]</scope>
    <source>
        <strain evidence="4 5">AT_MEX2019</strain>
        <tissue evidence="4">Muscle</tissue>
    </source>
</reference>
<dbReference type="Pfam" id="PF00071">
    <property type="entry name" value="Ras"/>
    <property type="match status" value="1"/>
</dbReference>
<dbReference type="SMART" id="SM00174">
    <property type="entry name" value="RHO"/>
    <property type="match status" value="1"/>
</dbReference>
<dbReference type="InterPro" id="IPR027417">
    <property type="entry name" value="P-loop_NTPase"/>
</dbReference>
<dbReference type="PROSITE" id="PS51419">
    <property type="entry name" value="RAB"/>
    <property type="match status" value="1"/>
</dbReference>